<gene>
    <name evidence="1" type="ORF">NCTC11967_01995</name>
</gene>
<sequence length="57" mass="6192">MSVTEKKTALTLPGTSSSLLDEIMAQARITPVDEGYNVAKQGITSLIPDDNNKWADR</sequence>
<comment type="caution">
    <text evidence="1">The sequence shown here is derived from an EMBL/GenBank/DDBJ whole genome shotgun (WGS) entry which is preliminary data.</text>
</comment>
<dbReference type="AlphaFoldDB" id="A0AB38FW83"/>
<proteinExistence type="predicted"/>
<dbReference type="Proteomes" id="UP000251313">
    <property type="component" value="Unassembled WGS sequence"/>
</dbReference>
<protein>
    <submittedName>
        <fullName evidence="1">Uncharacterized protein</fullName>
    </submittedName>
</protein>
<reference evidence="1 2" key="1">
    <citation type="submission" date="2018-06" db="EMBL/GenBank/DDBJ databases">
        <authorList>
            <consortium name="Pathogen Informatics"/>
            <person name="Doyle S."/>
        </authorList>
    </citation>
    <scope>NUCLEOTIDE SEQUENCE [LARGE SCALE GENOMIC DNA]</scope>
    <source>
        <strain evidence="1 2">NCTC11967</strain>
    </source>
</reference>
<name>A0AB38FW83_9ENTR</name>
<organism evidence="1 2">
    <name type="scientific">Yokenella regensburgei</name>
    <dbReference type="NCBI Taxonomy" id="158877"/>
    <lineage>
        <taxon>Bacteria</taxon>
        <taxon>Pseudomonadati</taxon>
        <taxon>Pseudomonadota</taxon>
        <taxon>Gammaproteobacteria</taxon>
        <taxon>Enterobacterales</taxon>
        <taxon>Enterobacteriaceae</taxon>
        <taxon>Yokenella</taxon>
    </lineage>
</organism>
<evidence type="ECO:0000313" key="2">
    <source>
        <dbReference type="Proteomes" id="UP000251313"/>
    </source>
</evidence>
<dbReference type="EMBL" id="UAVL01000009">
    <property type="protein sequence ID" value="SQA62972.1"/>
    <property type="molecule type" value="Genomic_DNA"/>
</dbReference>
<accession>A0AB38FW83</accession>
<evidence type="ECO:0000313" key="1">
    <source>
        <dbReference type="EMBL" id="SQA62972.1"/>
    </source>
</evidence>